<protein>
    <submittedName>
        <fullName evidence="1">Uncharacterized protein</fullName>
    </submittedName>
</protein>
<name>A0A7R9ANC0_TIMSH</name>
<dbReference type="EMBL" id="OC000429">
    <property type="protein sequence ID" value="CAD7257241.1"/>
    <property type="molecule type" value="Genomic_DNA"/>
</dbReference>
<accession>A0A7R9ANC0</accession>
<organism evidence="1">
    <name type="scientific">Timema shepardi</name>
    <name type="common">Walking stick</name>
    <dbReference type="NCBI Taxonomy" id="629360"/>
    <lineage>
        <taxon>Eukaryota</taxon>
        <taxon>Metazoa</taxon>
        <taxon>Ecdysozoa</taxon>
        <taxon>Arthropoda</taxon>
        <taxon>Hexapoda</taxon>
        <taxon>Insecta</taxon>
        <taxon>Pterygota</taxon>
        <taxon>Neoptera</taxon>
        <taxon>Polyneoptera</taxon>
        <taxon>Phasmatodea</taxon>
        <taxon>Timematodea</taxon>
        <taxon>Timematoidea</taxon>
        <taxon>Timematidae</taxon>
        <taxon>Timema</taxon>
    </lineage>
</organism>
<gene>
    <name evidence="1" type="ORF">TSIB3V08_LOCUS1514</name>
</gene>
<reference evidence="1" key="1">
    <citation type="submission" date="2020-11" db="EMBL/GenBank/DDBJ databases">
        <authorList>
            <person name="Tran Van P."/>
        </authorList>
    </citation>
    <scope>NUCLEOTIDE SEQUENCE</scope>
</reference>
<dbReference type="AlphaFoldDB" id="A0A7R9ANC0"/>
<sequence>MPLVIARAAETMRSGVCHLLQSRVLLVATIGPHDIAVAAAAVATATKKNANPAHKASSSTVKCRRYPNIAHPSHGEIKFYSTRSHPVECKRCLGIVSVVSVSLSQQKHLQTGKVCNLPASASKVQECIHQHSCSSRRTREP</sequence>
<evidence type="ECO:0000313" key="1">
    <source>
        <dbReference type="EMBL" id="CAD7257241.1"/>
    </source>
</evidence>
<proteinExistence type="predicted"/>